<evidence type="ECO:0000313" key="1">
    <source>
        <dbReference type="EMBL" id="QDU59957.1"/>
    </source>
</evidence>
<dbReference type="AlphaFoldDB" id="A0A518AYZ6"/>
<dbReference type="EMBL" id="CP036279">
    <property type="protein sequence ID" value="QDU59957.1"/>
    <property type="molecule type" value="Genomic_DNA"/>
</dbReference>
<dbReference type="KEGG" id="knv:Pan216_07930"/>
<name>A0A518AYZ6_9BACT</name>
<reference evidence="1 2" key="1">
    <citation type="submission" date="2019-02" db="EMBL/GenBank/DDBJ databases">
        <title>Deep-cultivation of Planctomycetes and their phenomic and genomic characterization uncovers novel biology.</title>
        <authorList>
            <person name="Wiegand S."/>
            <person name="Jogler M."/>
            <person name="Boedeker C."/>
            <person name="Pinto D."/>
            <person name="Vollmers J."/>
            <person name="Rivas-Marin E."/>
            <person name="Kohn T."/>
            <person name="Peeters S.H."/>
            <person name="Heuer A."/>
            <person name="Rast P."/>
            <person name="Oberbeckmann S."/>
            <person name="Bunk B."/>
            <person name="Jeske O."/>
            <person name="Meyerdierks A."/>
            <person name="Storesund J.E."/>
            <person name="Kallscheuer N."/>
            <person name="Luecker S."/>
            <person name="Lage O.M."/>
            <person name="Pohl T."/>
            <person name="Merkel B.J."/>
            <person name="Hornburger P."/>
            <person name="Mueller R.-W."/>
            <person name="Bruemmer F."/>
            <person name="Labrenz M."/>
            <person name="Spormann A.M."/>
            <person name="Op den Camp H."/>
            <person name="Overmann J."/>
            <person name="Amann R."/>
            <person name="Jetten M.S.M."/>
            <person name="Mascher T."/>
            <person name="Medema M.H."/>
            <person name="Devos D.P."/>
            <person name="Kaster A.-K."/>
            <person name="Ovreas L."/>
            <person name="Rohde M."/>
            <person name="Galperin M.Y."/>
            <person name="Jogler C."/>
        </authorList>
    </citation>
    <scope>NUCLEOTIDE SEQUENCE [LARGE SCALE GENOMIC DNA]</scope>
    <source>
        <strain evidence="1 2">Pan216</strain>
    </source>
</reference>
<protein>
    <submittedName>
        <fullName evidence="1">Uncharacterized protein</fullName>
    </submittedName>
</protein>
<gene>
    <name evidence="1" type="ORF">Pan216_07930</name>
</gene>
<accession>A0A518AYZ6</accession>
<keyword evidence="2" id="KW-1185">Reference proteome</keyword>
<dbReference type="Proteomes" id="UP000317093">
    <property type="component" value="Chromosome"/>
</dbReference>
<proteinExistence type="predicted"/>
<organism evidence="1 2">
    <name type="scientific">Kolteria novifilia</name>
    <dbReference type="NCBI Taxonomy" id="2527975"/>
    <lineage>
        <taxon>Bacteria</taxon>
        <taxon>Pseudomonadati</taxon>
        <taxon>Planctomycetota</taxon>
        <taxon>Planctomycetia</taxon>
        <taxon>Kolteriales</taxon>
        <taxon>Kolteriaceae</taxon>
        <taxon>Kolteria</taxon>
    </lineage>
</organism>
<sequence length="92" mass="10793">MLAKIKEKKRRRIRRFVEFRRRGDWSKGPHGAGSEWINGLLTLWHWRTSSQWHSKPYMDQCPSLPGTEPTIASRLSVSGIAKVTIHLKDRLR</sequence>
<evidence type="ECO:0000313" key="2">
    <source>
        <dbReference type="Proteomes" id="UP000317093"/>
    </source>
</evidence>